<reference evidence="1" key="1">
    <citation type="submission" date="2021-03" db="EMBL/GenBank/DDBJ databases">
        <title>Draft genome sequence of rust myrtle Austropuccinia psidii MF-1, a brazilian biotype.</title>
        <authorList>
            <person name="Quecine M.C."/>
            <person name="Pachon D.M.R."/>
            <person name="Bonatelli M.L."/>
            <person name="Correr F.H."/>
            <person name="Franceschini L.M."/>
            <person name="Leite T.F."/>
            <person name="Margarido G.R.A."/>
            <person name="Almeida C.A."/>
            <person name="Ferrarezi J.A."/>
            <person name="Labate C.A."/>
        </authorList>
    </citation>
    <scope>NUCLEOTIDE SEQUENCE</scope>
    <source>
        <strain evidence="1">MF-1</strain>
    </source>
</reference>
<evidence type="ECO:0000313" key="2">
    <source>
        <dbReference type="Proteomes" id="UP000765509"/>
    </source>
</evidence>
<dbReference type="AlphaFoldDB" id="A0A9Q3GXP4"/>
<sequence>MSLISSRDEVLKDIQDVGEDNSVSSLHLFFGNVDLPHSSYHDSLEELWDDKEEPGEVETVIKVVPFSYHQYLNVFSKVKAETPPPHCAHNYHIKLEGSLPSVGVISSL</sequence>
<protein>
    <submittedName>
        <fullName evidence="1">Uncharacterized protein</fullName>
    </submittedName>
</protein>
<accession>A0A9Q3GXP4</accession>
<dbReference type="Proteomes" id="UP000765509">
    <property type="component" value="Unassembled WGS sequence"/>
</dbReference>
<dbReference type="EMBL" id="AVOT02006909">
    <property type="protein sequence ID" value="MBW0482739.1"/>
    <property type="molecule type" value="Genomic_DNA"/>
</dbReference>
<keyword evidence="2" id="KW-1185">Reference proteome</keyword>
<organism evidence="1 2">
    <name type="scientific">Austropuccinia psidii MF-1</name>
    <dbReference type="NCBI Taxonomy" id="1389203"/>
    <lineage>
        <taxon>Eukaryota</taxon>
        <taxon>Fungi</taxon>
        <taxon>Dikarya</taxon>
        <taxon>Basidiomycota</taxon>
        <taxon>Pucciniomycotina</taxon>
        <taxon>Pucciniomycetes</taxon>
        <taxon>Pucciniales</taxon>
        <taxon>Sphaerophragmiaceae</taxon>
        <taxon>Austropuccinia</taxon>
    </lineage>
</organism>
<proteinExistence type="predicted"/>
<evidence type="ECO:0000313" key="1">
    <source>
        <dbReference type="EMBL" id="MBW0482739.1"/>
    </source>
</evidence>
<name>A0A9Q3GXP4_9BASI</name>
<comment type="caution">
    <text evidence="1">The sequence shown here is derived from an EMBL/GenBank/DDBJ whole genome shotgun (WGS) entry which is preliminary data.</text>
</comment>
<gene>
    <name evidence="1" type="ORF">O181_022454</name>
</gene>